<feature type="region of interest" description="Disordered" evidence="1">
    <location>
        <begin position="1"/>
        <end position="24"/>
    </location>
</feature>
<gene>
    <name evidence="3" type="ORF">Voc01_077930</name>
</gene>
<dbReference type="RefSeq" id="WP_203932702.1">
    <property type="nucleotide sequence ID" value="NZ_BOPH01000105.1"/>
</dbReference>
<dbReference type="NCBIfam" id="NF006151">
    <property type="entry name" value="PRK08296.1-3"/>
    <property type="match status" value="1"/>
</dbReference>
<evidence type="ECO:0000259" key="2">
    <source>
        <dbReference type="Pfam" id="PF00391"/>
    </source>
</evidence>
<dbReference type="GO" id="GO:0016772">
    <property type="term" value="F:transferase activity, transferring phosphorus-containing groups"/>
    <property type="evidence" value="ECO:0007669"/>
    <property type="project" value="InterPro"/>
</dbReference>
<keyword evidence="4" id="KW-1185">Reference proteome</keyword>
<dbReference type="InterPro" id="IPR051549">
    <property type="entry name" value="PEP_Utilizing_Enz"/>
</dbReference>
<dbReference type="PANTHER" id="PTHR43615:SF1">
    <property type="entry name" value="PPDK_N DOMAIN-CONTAINING PROTEIN"/>
    <property type="match status" value="1"/>
</dbReference>
<dbReference type="SUPFAM" id="SSF52009">
    <property type="entry name" value="Phosphohistidine domain"/>
    <property type="match status" value="1"/>
</dbReference>
<accession>A0A8J4A511</accession>
<dbReference type="Gene3D" id="3.50.30.10">
    <property type="entry name" value="Phosphohistidine domain"/>
    <property type="match status" value="1"/>
</dbReference>
<evidence type="ECO:0000313" key="4">
    <source>
        <dbReference type="Proteomes" id="UP000635606"/>
    </source>
</evidence>
<dbReference type="EMBL" id="BOPH01000105">
    <property type="protein sequence ID" value="GIJ72876.1"/>
    <property type="molecule type" value="Genomic_DNA"/>
</dbReference>
<dbReference type="Pfam" id="PF00391">
    <property type="entry name" value="PEP-utilizers"/>
    <property type="match status" value="1"/>
</dbReference>
<dbReference type="AlphaFoldDB" id="A0A8J4A511"/>
<feature type="compositionally biased region" description="Basic and acidic residues" evidence="1">
    <location>
        <begin position="7"/>
        <end position="19"/>
    </location>
</feature>
<protein>
    <recommendedName>
        <fullName evidence="2">PEP-utilising enzyme mobile domain-containing protein</fullName>
    </recommendedName>
</protein>
<reference evidence="3" key="1">
    <citation type="submission" date="2021-01" db="EMBL/GenBank/DDBJ databases">
        <title>Whole genome shotgun sequence of Virgisporangium ochraceum NBRC 16418.</title>
        <authorList>
            <person name="Komaki H."/>
            <person name="Tamura T."/>
        </authorList>
    </citation>
    <scope>NUCLEOTIDE SEQUENCE</scope>
    <source>
        <strain evidence="3">NBRC 16418</strain>
    </source>
</reference>
<dbReference type="PANTHER" id="PTHR43615">
    <property type="entry name" value="PHOSPHOENOLPYRUVATE SYNTHASE-RELATED"/>
    <property type="match status" value="1"/>
</dbReference>
<evidence type="ECO:0000313" key="3">
    <source>
        <dbReference type="EMBL" id="GIJ72876.1"/>
    </source>
</evidence>
<name>A0A8J4A511_9ACTN</name>
<comment type="caution">
    <text evidence="3">The sequence shown here is derived from an EMBL/GenBank/DDBJ whole genome shotgun (WGS) entry which is preliminary data.</text>
</comment>
<dbReference type="InterPro" id="IPR036637">
    <property type="entry name" value="Phosphohistidine_dom_sf"/>
</dbReference>
<evidence type="ECO:0000256" key="1">
    <source>
        <dbReference type="SAM" id="MobiDB-lite"/>
    </source>
</evidence>
<sequence>MTATDVPRTDTASDVRFPDPYEIETPPGAEGWQEMYCYYNLFLPQRRDKDAAKTWFRNGMHFPEPMPPFDIVTADTAYMSTGVMNTRVFALPPALGLDVRCLNGYMYMHSLAVEDPAEVERRAGEFAVRVGHYYQNWPQLYASWETKVKNHIAELKAITLPALGEFEPVEHVLAGRGITEANDLLVAYQAILASLDQVWSLHSEMLNMGYAAYLNFLMTVKAHFPEIPDQTVAKMVSGVDVLLFRPDDELKRLAAKAIELGVADTVAAATSFEALAGELRGSEAGAAWLAEWDVSADPWFNFSYGNGFYHHHRSWGDDPTFPLTMVGEYVGRIRNGENLDRPLDEVEAERDRVVGQYRALIPEGDERTAFDDALGLSRVVFPYVENHNFYIEHWYMTEFWRKMRELGALLVRFGFVGAVDDIFFLKRTEIAEAVCDLQFSWSSGGEALGPAHWPPIVAKRRAILAALKRWTPPPALGPAPSAIVEPMTIMLWGITDEQVAKWLAQAAGGEQGNVLEGFAGSPGVAEGPARVVLSPEDLDELLDGEILVAPITAPSWTPVFARIKGAVSDIGGIMCHAAIVSREYGLPAVVGTGSATATIRTGQRVRVDGNVGVVTILDD</sequence>
<proteinExistence type="predicted"/>
<dbReference type="Proteomes" id="UP000635606">
    <property type="component" value="Unassembled WGS sequence"/>
</dbReference>
<dbReference type="InterPro" id="IPR008279">
    <property type="entry name" value="PEP-util_enz_mobile_dom"/>
</dbReference>
<dbReference type="NCBIfam" id="NF006153">
    <property type="entry name" value="PRK08296.1-5"/>
    <property type="match status" value="1"/>
</dbReference>
<organism evidence="3 4">
    <name type="scientific">Virgisporangium ochraceum</name>
    <dbReference type="NCBI Taxonomy" id="65505"/>
    <lineage>
        <taxon>Bacteria</taxon>
        <taxon>Bacillati</taxon>
        <taxon>Actinomycetota</taxon>
        <taxon>Actinomycetes</taxon>
        <taxon>Micromonosporales</taxon>
        <taxon>Micromonosporaceae</taxon>
        <taxon>Virgisporangium</taxon>
    </lineage>
</organism>
<feature type="domain" description="PEP-utilising enzyme mobile" evidence="2">
    <location>
        <begin position="543"/>
        <end position="612"/>
    </location>
</feature>
<dbReference type="NCBIfam" id="NF006150">
    <property type="entry name" value="PRK08296.1-2"/>
    <property type="match status" value="1"/>
</dbReference>